<dbReference type="eggNOG" id="COG0117">
    <property type="taxonomic scope" value="Bacteria"/>
</dbReference>
<name>I6YX77_MELRP</name>
<dbReference type="EMBL" id="CP003557">
    <property type="protein sequence ID" value="AFN75197.1"/>
    <property type="molecule type" value="Genomic_DNA"/>
</dbReference>
<keyword evidence="6" id="KW-0378">Hydrolase</keyword>
<evidence type="ECO:0000256" key="4">
    <source>
        <dbReference type="ARBA" id="ARBA00022619"/>
    </source>
</evidence>
<dbReference type="Pfam" id="PF00383">
    <property type="entry name" value="dCMP_cyt_deam_1"/>
    <property type="match status" value="1"/>
</dbReference>
<comment type="pathway">
    <text evidence="2">Cofactor biosynthesis; riboflavin biosynthesis; 5-amino-6-(D-ribitylamino)uracil from GTP: step 2/4.</text>
</comment>
<dbReference type="EC" id="3.5.4.26" evidence="3"/>
<dbReference type="InterPro" id="IPR016193">
    <property type="entry name" value="Cytidine_deaminase-like"/>
</dbReference>
<dbReference type="KEGG" id="mro:MROS_1965"/>
<keyword evidence="10" id="KW-1185">Reference proteome</keyword>
<evidence type="ECO:0000256" key="7">
    <source>
        <dbReference type="ARBA" id="ARBA00022833"/>
    </source>
</evidence>
<dbReference type="PANTHER" id="PTHR11079">
    <property type="entry name" value="CYTOSINE DEAMINASE FAMILY MEMBER"/>
    <property type="match status" value="1"/>
</dbReference>
<evidence type="ECO:0000256" key="6">
    <source>
        <dbReference type="ARBA" id="ARBA00022801"/>
    </source>
</evidence>
<evidence type="ECO:0000256" key="5">
    <source>
        <dbReference type="ARBA" id="ARBA00022723"/>
    </source>
</evidence>
<dbReference type="GO" id="GO:0046872">
    <property type="term" value="F:metal ion binding"/>
    <property type="evidence" value="ECO:0007669"/>
    <property type="project" value="UniProtKB-KW"/>
</dbReference>
<dbReference type="UniPathway" id="UPA00275"/>
<accession>I6YX77</accession>
<dbReference type="NCBIfam" id="TIGR00326">
    <property type="entry name" value="eubact_ribD"/>
    <property type="match status" value="1"/>
</dbReference>
<dbReference type="CDD" id="cd01284">
    <property type="entry name" value="Riboflavin_deaminase-reductase"/>
    <property type="match status" value="1"/>
</dbReference>
<keyword evidence="5" id="KW-0479">Metal-binding</keyword>
<dbReference type="InterPro" id="IPR004794">
    <property type="entry name" value="Eubact_RibD"/>
</dbReference>
<organism evidence="9 10">
    <name type="scientific">Melioribacter roseus (strain DSM 23840 / JCM 17771 / VKM B-2668 / P3M-2)</name>
    <dbReference type="NCBI Taxonomy" id="1191523"/>
    <lineage>
        <taxon>Bacteria</taxon>
        <taxon>Pseudomonadati</taxon>
        <taxon>Ignavibacteriota</taxon>
        <taxon>Ignavibacteria</taxon>
        <taxon>Ignavibacteriales</taxon>
        <taxon>Melioribacteraceae</taxon>
        <taxon>Melioribacter</taxon>
    </lineage>
</organism>
<dbReference type="Proteomes" id="UP000009011">
    <property type="component" value="Chromosome"/>
</dbReference>
<dbReference type="HOGENOM" id="CLU_036590_10_2_10"/>
<dbReference type="PANTHER" id="PTHR11079:SF162">
    <property type="entry name" value="RIBOFLAVIN BIOSYNTHESIS PROTEIN PYRD, CHLOROPLASTIC"/>
    <property type="match status" value="1"/>
</dbReference>
<dbReference type="GO" id="GO:0008835">
    <property type="term" value="F:diaminohydroxyphosphoribosylaminopyrimidine deaminase activity"/>
    <property type="evidence" value="ECO:0007669"/>
    <property type="project" value="UniProtKB-EC"/>
</dbReference>
<dbReference type="OrthoDB" id="9800865at2"/>
<dbReference type="STRING" id="1191523.MROS_1965"/>
<dbReference type="SUPFAM" id="SSF53927">
    <property type="entry name" value="Cytidine deaminase-like"/>
    <property type="match status" value="1"/>
</dbReference>
<feature type="domain" description="CMP/dCMP-type deaminase" evidence="8">
    <location>
        <begin position="6"/>
        <end position="127"/>
    </location>
</feature>
<protein>
    <recommendedName>
        <fullName evidence="3">diaminohydroxyphosphoribosylaminopyrimidine deaminase</fullName>
        <ecNumber evidence="3">3.5.4.26</ecNumber>
    </recommendedName>
</protein>
<dbReference type="AlphaFoldDB" id="I6YX77"/>
<proteinExistence type="predicted"/>
<evidence type="ECO:0000256" key="1">
    <source>
        <dbReference type="ARBA" id="ARBA00001947"/>
    </source>
</evidence>
<reference evidence="9 10" key="1">
    <citation type="journal article" date="2013" name="PLoS ONE">
        <title>Genomic analysis of Melioribacter roseus, facultatively anaerobic organotrophic bacterium representing a novel deep lineage within Bacteriodetes/Chlorobi group.</title>
        <authorList>
            <person name="Kadnikov V.V."/>
            <person name="Mardanov A.V."/>
            <person name="Podosokorskaya O.A."/>
            <person name="Gavrilov S.N."/>
            <person name="Kublanov I.V."/>
            <person name="Beletsky A.V."/>
            <person name="Bonch-Osmolovskaya E.A."/>
            <person name="Ravin N.V."/>
        </authorList>
    </citation>
    <scope>NUCLEOTIDE SEQUENCE [LARGE SCALE GENOMIC DNA]</scope>
    <source>
        <strain evidence="10">JCM 17771 / P3M-2</strain>
    </source>
</reference>
<evidence type="ECO:0000313" key="9">
    <source>
        <dbReference type="EMBL" id="AFN75197.1"/>
    </source>
</evidence>
<dbReference type="PROSITE" id="PS51747">
    <property type="entry name" value="CYT_DCMP_DEAMINASES_2"/>
    <property type="match status" value="1"/>
</dbReference>
<evidence type="ECO:0000256" key="3">
    <source>
        <dbReference type="ARBA" id="ARBA00012766"/>
    </source>
</evidence>
<dbReference type="RefSeq" id="WP_014856629.1">
    <property type="nucleotide sequence ID" value="NC_018178.1"/>
</dbReference>
<comment type="cofactor">
    <cofactor evidence="1">
        <name>Zn(2+)</name>
        <dbReference type="ChEBI" id="CHEBI:29105"/>
    </cofactor>
</comment>
<keyword evidence="7" id="KW-0862">Zinc</keyword>
<evidence type="ECO:0000259" key="8">
    <source>
        <dbReference type="PROSITE" id="PS51747"/>
    </source>
</evidence>
<gene>
    <name evidence="9" type="ordered locus">MROS_1965</name>
</gene>
<dbReference type="InterPro" id="IPR002125">
    <property type="entry name" value="CMP_dCMP_dom"/>
</dbReference>
<evidence type="ECO:0000313" key="10">
    <source>
        <dbReference type="Proteomes" id="UP000009011"/>
    </source>
</evidence>
<dbReference type="FunFam" id="3.40.140.10:FF:000025">
    <property type="entry name" value="Riboflavin biosynthesis protein RibD"/>
    <property type="match status" value="1"/>
</dbReference>
<keyword evidence="4" id="KW-0686">Riboflavin biosynthesis</keyword>
<sequence length="149" mass="16557">MDTRKDSDYILRCFELARKGQGKVEPNPIVGCVIVRDNKILSEGYHEYFGGPHAEANAINNAGVNLEGSTLYCNLEPCCHTNKKTPPCVPLIIKNRIKKVVISSIDPNPQVNGKGIEELRQAGIEVIVGILDNESKELNKNYFESFKNV</sequence>
<evidence type="ECO:0000256" key="2">
    <source>
        <dbReference type="ARBA" id="ARBA00004882"/>
    </source>
</evidence>
<dbReference type="GO" id="GO:0009231">
    <property type="term" value="P:riboflavin biosynthetic process"/>
    <property type="evidence" value="ECO:0007669"/>
    <property type="project" value="UniProtKB-UniPathway"/>
</dbReference>
<dbReference type="Gene3D" id="3.40.140.10">
    <property type="entry name" value="Cytidine Deaminase, domain 2"/>
    <property type="match status" value="1"/>
</dbReference>